<dbReference type="Gene3D" id="2.30.42.10">
    <property type="match status" value="1"/>
</dbReference>
<dbReference type="Proteomes" id="UP000663651">
    <property type="component" value="Chromosome"/>
</dbReference>
<dbReference type="EMBL" id="CP071382">
    <property type="protein sequence ID" value="QSV46020.1"/>
    <property type="molecule type" value="Genomic_DNA"/>
</dbReference>
<organism evidence="2 3">
    <name type="scientific">Geobacter benzoatilyticus</name>
    <dbReference type="NCBI Taxonomy" id="2815309"/>
    <lineage>
        <taxon>Bacteria</taxon>
        <taxon>Pseudomonadati</taxon>
        <taxon>Thermodesulfobacteriota</taxon>
        <taxon>Desulfuromonadia</taxon>
        <taxon>Geobacterales</taxon>
        <taxon>Geobacteraceae</taxon>
        <taxon>Geobacter</taxon>
    </lineage>
</organism>
<reference evidence="2 3" key="1">
    <citation type="submission" date="2021-03" db="EMBL/GenBank/DDBJ databases">
        <title>Geobacter metallireducens gen. nov. sp. nov., a microorganism capable of coupling the complete oxidation of organic compounds to the reduction of iron and other metals.</title>
        <authorList>
            <person name="Li Y."/>
        </authorList>
    </citation>
    <scope>NUCLEOTIDE SEQUENCE [LARGE SCALE GENOMIC DNA]</scope>
    <source>
        <strain evidence="2 3">Jerry-YX</strain>
    </source>
</reference>
<protein>
    <submittedName>
        <fullName evidence="2">PDZ domain-containing protein</fullName>
    </submittedName>
</protein>
<dbReference type="RefSeq" id="WP_207163809.1">
    <property type="nucleotide sequence ID" value="NZ_CP071382.1"/>
</dbReference>
<feature type="domain" description="PDZ" evidence="1">
    <location>
        <begin position="1"/>
        <end position="70"/>
    </location>
</feature>
<proteinExistence type="predicted"/>
<evidence type="ECO:0000259" key="1">
    <source>
        <dbReference type="PROSITE" id="PS50106"/>
    </source>
</evidence>
<name>A0ABX7Q4W0_9BACT</name>
<evidence type="ECO:0000313" key="2">
    <source>
        <dbReference type="EMBL" id="QSV46020.1"/>
    </source>
</evidence>
<dbReference type="Pfam" id="PF00595">
    <property type="entry name" value="PDZ"/>
    <property type="match status" value="1"/>
</dbReference>
<evidence type="ECO:0000313" key="3">
    <source>
        <dbReference type="Proteomes" id="UP000663651"/>
    </source>
</evidence>
<dbReference type="InterPro" id="IPR001478">
    <property type="entry name" value="PDZ"/>
</dbReference>
<sequence length="104" mass="11636">MFLKRYENDKYETNVYSWGLALKRDKGSVVVKGVMKGSPADKSGIKVGDEVFAVNSLDVKQLSMIDLMALSLDDIIDRVELVYSGHSGRKMVVLKKEMLLPVVK</sequence>
<dbReference type="SMART" id="SM00228">
    <property type="entry name" value="PDZ"/>
    <property type="match status" value="1"/>
</dbReference>
<dbReference type="PROSITE" id="PS50106">
    <property type="entry name" value="PDZ"/>
    <property type="match status" value="1"/>
</dbReference>
<gene>
    <name evidence="2" type="ORF">JZM60_01615</name>
</gene>
<accession>A0ABX7Q4W0</accession>
<dbReference type="SUPFAM" id="SSF50156">
    <property type="entry name" value="PDZ domain-like"/>
    <property type="match status" value="1"/>
</dbReference>
<keyword evidence="3" id="KW-1185">Reference proteome</keyword>
<dbReference type="InterPro" id="IPR036034">
    <property type="entry name" value="PDZ_sf"/>
</dbReference>